<dbReference type="EMBL" id="BONG01000034">
    <property type="protein sequence ID" value="GIF91626.1"/>
    <property type="molecule type" value="Genomic_DNA"/>
</dbReference>
<dbReference type="Proteomes" id="UP000619293">
    <property type="component" value="Unassembled WGS sequence"/>
</dbReference>
<keyword evidence="1" id="KW-0812">Transmembrane</keyword>
<proteinExistence type="predicted"/>
<keyword evidence="1" id="KW-0472">Membrane</keyword>
<dbReference type="RefSeq" id="WP_191840364.1">
    <property type="nucleotide sequence ID" value="NZ_BAAALB010000022.1"/>
</dbReference>
<evidence type="ECO:0000313" key="2">
    <source>
        <dbReference type="EMBL" id="GIF91626.1"/>
    </source>
</evidence>
<accession>A0A8J3JV65</accession>
<feature type="transmembrane region" description="Helical" evidence="1">
    <location>
        <begin position="152"/>
        <end position="172"/>
    </location>
</feature>
<protein>
    <submittedName>
        <fullName evidence="2">Uncharacterized protein</fullName>
    </submittedName>
</protein>
<name>A0A8J3JV65_9ACTN</name>
<gene>
    <name evidence="2" type="ORF">Cch02nite_50700</name>
</gene>
<evidence type="ECO:0000256" key="1">
    <source>
        <dbReference type="SAM" id="Phobius"/>
    </source>
</evidence>
<comment type="caution">
    <text evidence="2">The sequence shown here is derived from an EMBL/GenBank/DDBJ whole genome shotgun (WGS) entry which is preliminary data.</text>
</comment>
<organism evidence="2 3">
    <name type="scientific">Catellatospora chokoriensis</name>
    <dbReference type="NCBI Taxonomy" id="310353"/>
    <lineage>
        <taxon>Bacteria</taxon>
        <taxon>Bacillati</taxon>
        <taxon>Actinomycetota</taxon>
        <taxon>Actinomycetes</taxon>
        <taxon>Micromonosporales</taxon>
        <taxon>Micromonosporaceae</taxon>
        <taxon>Catellatospora</taxon>
    </lineage>
</organism>
<dbReference type="AlphaFoldDB" id="A0A8J3JV65"/>
<reference evidence="2 3" key="1">
    <citation type="submission" date="2021-01" db="EMBL/GenBank/DDBJ databases">
        <title>Whole genome shotgun sequence of Catellatospora chokoriensis NBRC 107358.</title>
        <authorList>
            <person name="Komaki H."/>
            <person name="Tamura T."/>
        </authorList>
    </citation>
    <scope>NUCLEOTIDE SEQUENCE [LARGE SCALE GENOMIC DNA]</scope>
    <source>
        <strain evidence="2 3">NBRC 107358</strain>
    </source>
</reference>
<keyword evidence="1" id="KW-1133">Transmembrane helix</keyword>
<keyword evidence="3" id="KW-1185">Reference proteome</keyword>
<evidence type="ECO:0000313" key="3">
    <source>
        <dbReference type="Proteomes" id="UP000619293"/>
    </source>
</evidence>
<dbReference type="PROSITE" id="PS51257">
    <property type="entry name" value="PROKAR_LIPOPROTEIN"/>
    <property type="match status" value="1"/>
</dbReference>
<sequence length="179" mass="18382">MKLRAAILLVLATVGIGLVVVVSPAQPAWACSCAHTPAEQDERAQRTVTGTVTQVTDEGVRLTVDSVVKGDARVGETLGLRVNRSEVSCGYDFRVGARYQVNANNGATGLCIGVRPLPAASAAVPTATAVPPSAAVPTPAPAESAPVRTSRWWLAPGALLVILAAGLVAVALRRRGSAR</sequence>